<dbReference type="AlphaFoldDB" id="A0A078BDV7"/>
<proteinExistence type="predicted"/>
<keyword evidence="2" id="KW-1185">Reference proteome</keyword>
<dbReference type="EMBL" id="CCKQ01019729">
    <property type="protein sequence ID" value="CDW91763.1"/>
    <property type="molecule type" value="Genomic_DNA"/>
</dbReference>
<organism evidence="1 2">
    <name type="scientific">Stylonychia lemnae</name>
    <name type="common">Ciliate</name>
    <dbReference type="NCBI Taxonomy" id="5949"/>
    <lineage>
        <taxon>Eukaryota</taxon>
        <taxon>Sar</taxon>
        <taxon>Alveolata</taxon>
        <taxon>Ciliophora</taxon>
        <taxon>Intramacronucleata</taxon>
        <taxon>Spirotrichea</taxon>
        <taxon>Stichotrichia</taxon>
        <taxon>Sporadotrichida</taxon>
        <taxon>Oxytrichidae</taxon>
        <taxon>Stylonychinae</taxon>
        <taxon>Stylonychia</taxon>
    </lineage>
</organism>
<sequence>MHRFSEGNDKIKVEIRVDYRRIQVLEYNYKLEKIDFMKYNTSFEYESCKVYENQDEVDEMKLEELEKYGDVVELCGVWNFKYKENSACCLLF</sequence>
<protein>
    <submittedName>
        <fullName evidence="1">Uncharacterized protein</fullName>
    </submittedName>
</protein>
<dbReference type="InParanoid" id="A0A078BDV7"/>
<accession>A0A078BDV7</accession>
<gene>
    <name evidence="1" type="primary">Contig14189.g15122</name>
    <name evidence="1" type="ORF">STYLEM_20924</name>
</gene>
<reference evidence="1 2" key="1">
    <citation type="submission" date="2014-06" db="EMBL/GenBank/DDBJ databases">
        <authorList>
            <person name="Swart Estienne"/>
        </authorList>
    </citation>
    <scope>NUCLEOTIDE SEQUENCE [LARGE SCALE GENOMIC DNA]</scope>
    <source>
        <strain evidence="1 2">130c</strain>
    </source>
</reference>
<dbReference type="Proteomes" id="UP000039865">
    <property type="component" value="Unassembled WGS sequence"/>
</dbReference>
<name>A0A078BDV7_STYLE</name>
<evidence type="ECO:0000313" key="2">
    <source>
        <dbReference type="Proteomes" id="UP000039865"/>
    </source>
</evidence>
<evidence type="ECO:0000313" key="1">
    <source>
        <dbReference type="EMBL" id="CDW91763.1"/>
    </source>
</evidence>